<dbReference type="GO" id="GO:0003677">
    <property type="term" value="F:DNA binding"/>
    <property type="evidence" value="ECO:0007669"/>
    <property type="project" value="UniProtKB-KW"/>
</dbReference>
<dbReference type="InterPro" id="IPR012318">
    <property type="entry name" value="HTH_CRP"/>
</dbReference>
<dbReference type="SMART" id="SM00419">
    <property type="entry name" value="HTH_CRP"/>
    <property type="match status" value="1"/>
</dbReference>
<proteinExistence type="predicted"/>
<dbReference type="Gene3D" id="1.10.10.10">
    <property type="entry name" value="Winged helix-like DNA-binding domain superfamily/Winged helix DNA-binding domain"/>
    <property type="match status" value="1"/>
</dbReference>
<dbReference type="InterPro" id="IPR014710">
    <property type="entry name" value="RmlC-like_jellyroll"/>
</dbReference>
<evidence type="ECO:0000256" key="1">
    <source>
        <dbReference type="ARBA" id="ARBA00023015"/>
    </source>
</evidence>
<evidence type="ECO:0000256" key="3">
    <source>
        <dbReference type="ARBA" id="ARBA00023163"/>
    </source>
</evidence>
<dbReference type="InterPro" id="IPR036388">
    <property type="entry name" value="WH-like_DNA-bd_sf"/>
</dbReference>
<dbReference type="InterPro" id="IPR036390">
    <property type="entry name" value="WH_DNA-bd_sf"/>
</dbReference>
<accession>A0A6H1UHL5</accession>
<dbReference type="InterPro" id="IPR018490">
    <property type="entry name" value="cNMP-bd_dom_sf"/>
</dbReference>
<sequence>MNWNEIVWPCELSDIVKQGLCQCAVEIVDLEEHKIDGNRWKMDGLYYISQGGVGVSVRPPDSNFSASAILGATDWMGSNSIFSEVNYYPIFIELAPLKILYFPRKKVEQLAQSNPEVYTLLFHASRLITVQWLRASCAGLYNREKRLARVLINYYEKLNGKIDGLEDGTIAVSQMQLSQLVGMTRPRVNETLKLFEQRKWISIQRGKITLNELDILFNKAKVF</sequence>
<evidence type="ECO:0000313" key="6">
    <source>
        <dbReference type="Proteomes" id="UP000501602"/>
    </source>
</evidence>
<dbReference type="EMBL" id="CP051180">
    <property type="protein sequence ID" value="QIZ77282.1"/>
    <property type="molecule type" value="Genomic_DNA"/>
</dbReference>
<dbReference type="Gene3D" id="2.60.120.10">
    <property type="entry name" value="Jelly Rolls"/>
    <property type="match status" value="1"/>
</dbReference>
<organism evidence="5 6">
    <name type="scientific">Ferrimonas lipolytica</name>
    <dbReference type="NCBI Taxonomy" id="2724191"/>
    <lineage>
        <taxon>Bacteria</taxon>
        <taxon>Pseudomonadati</taxon>
        <taxon>Pseudomonadota</taxon>
        <taxon>Gammaproteobacteria</taxon>
        <taxon>Alteromonadales</taxon>
        <taxon>Ferrimonadaceae</taxon>
        <taxon>Ferrimonas</taxon>
    </lineage>
</organism>
<protein>
    <submittedName>
        <fullName evidence="5">Crp/Fnr family transcriptional regulator</fullName>
    </submittedName>
</protein>
<keyword evidence="2" id="KW-0238">DNA-binding</keyword>
<dbReference type="Pfam" id="PF13545">
    <property type="entry name" value="HTH_Crp_2"/>
    <property type="match status" value="1"/>
</dbReference>
<reference evidence="5 6" key="1">
    <citation type="submission" date="2020-04" db="EMBL/GenBank/DDBJ databases">
        <title>Ferrimonas sp. S7 isolated from sea water.</title>
        <authorList>
            <person name="Bae S.S."/>
            <person name="Baek K."/>
        </authorList>
    </citation>
    <scope>NUCLEOTIDE SEQUENCE [LARGE SCALE GENOMIC DNA]</scope>
    <source>
        <strain evidence="5 6">S7</strain>
    </source>
</reference>
<keyword evidence="1" id="KW-0805">Transcription regulation</keyword>
<gene>
    <name evidence="5" type="ORF">HER31_10560</name>
</gene>
<dbReference type="KEGG" id="fes:HER31_10560"/>
<keyword evidence="3" id="KW-0804">Transcription</keyword>
<keyword evidence="6" id="KW-1185">Reference proteome</keyword>
<dbReference type="RefSeq" id="WP_168660543.1">
    <property type="nucleotide sequence ID" value="NZ_CP051180.1"/>
</dbReference>
<evidence type="ECO:0000256" key="2">
    <source>
        <dbReference type="ARBA" id="ARBA00023125"/>
    </source>
</evidence>
<feature type="domain" description="HTH crp-type" evidence="4">
    <location>
        <begin position="141"/>
        <end position="214"/>
    </location>
</feature>
<dbReference type="Proteomes" id="UP000501602">
    <property type="component" value="Chromosome"/>
</dbReference>
<dbReference type="AlphaFoldDB" id="A0A6H1UHL5"/>
<dbReference type="SUPFAM" id="SSF46785">
    <property type="entry name" value="Winged helix' DNA-binding domain"/>
    <property type="match status" value="1"/>
</dbReference>
<name>A0A6H1UHL5_9GAMM</name>
<evidence type="ECO:0000313" key="5">
    <source>
        <dbReference type="EMBL" id="QIZ77282.1"/>
    </source>
</evidence>
<dbReference type="GO" id="GO:0006355">
    <property type="term" value="P:regulation of DNA-templated transcription"/>
    <property type="evidence" value="ECO:0007669"/>
    <property type="project" value="InterPro"/>
</dbReference>
<evidence type="ECO:0000259" key="4">
    <source>
        <dbReference type="PROSITE" id="PS51063"/>
    </source>
</evidence>
<dbReference type="SUPFAM" id="SSF51206">
    <property type="entry name" value="cAMP-binding domain-like"/>
    <property type="match status" value="1"/>
</dbReference>
<dbReference type="PROSITE" id="PS51063">
    <property type="entry name" value="HTH_CRP_2"/>
    <property type="match status" value="1"/>
</dbReference>